<protein>
    <submittedName>
        <fullName evidence="2">Uncharacterized protein</fullName>
    </submittedName>
</protein>
<sequence length="248" mass="26858">MPSLSHDLRQGEPPLTTLAARSMVDVAIQRFLGYGFWRLSTSISTSFISQSSIIQDSIIIIPDISIINIKTAEPTTSSREVPTMNSNGTSRPNPFPGLNQTEAKTSLAEDDDIIFIGAKLLSSAPAPGRCSCGGLCNHYVATIRAPAPAPAPTPAPTPATIHIPAPARLYNKTKAMRIFLLCPREKTRSGREPKLVPPANVSSGPVMDDDGCQTFPTRKGKKEPELNPDLPQSLSKMIQMKKRYPRPT</sequence>
<evidence type="ECO:0000313" key="3">
    <source>
        <dbReference type="Proteomes" id="UP000287972"/>
    </source>
</evidence>
<accession>A0A428P073</accession>
<feature type="compositionally biased region" description="Basic residues" evidence="1">
    <location>
        <begin position="239"/>
        <end position="248"/>
    </location>
</feature>
<dbReference type="AlphaFoldDB" id="A0A428P073"/>
<proteinExistence type="predicted"/>
<reference evidence="2 3" key="1">
    <citation type="submission" date="2017-06" db="EMBL/GenBank/DDBJ databases">
        <title>Comparative genomic analysis of Ambrosia Fusariam Clade fungi.</title>
        <authorList>
            <person name="Stajich J.E."/>
            <person name="Carrillo J."/>
            <person name="Kijimoto T."/>
            <person name="Eskalen A."/>
            <person name="O'Donnell K."/>
            <person name="Kasson M."/>
        </authorList>
    </citation>
    <scope>NUCLEOTIDE SEQUENCE [LARGE SCALE GENOMIC DNA]</scope>
    <source>
        <strain evidence="2 3">NRRL62606</strain>
    </source>
</reference>
<feature type="region of interest" description="Disordered" evidence="1">
    <location>
        <begin position="187"/>
        <end position="248"/>
    </location>
</feature>
<feature type="region of interest" description="Disordered" evidence="1">
    <location>
        <begin position="75"/>
        <end position="98"/>
    </location>
</feature>
<dbReference type="Proteomes" id="UP000287972">
    <property type="component" value="Unassembled WGS sequence"/>
</dbReference>
<keyword evidence="3" id="KW-1185">Reference proteome</keyword>
<evidence type="ECO:0000256" key="1">
    <source>
        <dbReference type="SAM" id="MobiDB-lite"/>
    </source>
</evidence>
<evidence type="ECO:0000313" key="2">
    <source>
        <dbReference type="EMBL" id="RSL46361.1"/>
    </source>
</evidence>
<dbReference type="EMBL" id="NKCL01000964">
    <property type="protein sequence ID" value="RSL46361.1"/>
    <property type="molecule type" value="Genomic_DNA"/>
</dbReference>
<comment type="caution">
    <text evidence="2">The sequence shown here is derived from an EMBL/GenBank/DDBJ whole genome shotgun (WGS) entry which is preliminary data.</text>
</comment>
<name>A0A428P073_9HYPO</name>
<organism evidence="2 3">
    <name type="scientific">Fusarium floridanum</name>
    <dbReference type="NCBI Taxonomy" id="1325733"/>
    <lineage>
        <taxon>Eukaryota</taxon>
        <taxon>Fungi</taxon>
        <taxon>Dikarya</taxon>
        <taxon>Ascomycota</taxon>
        <taxon>Pezizomycotina</taxon>
        <taxon>Sordariomycetes</taxon>
        <taxon>Hypocreomycetidae</taxon>
        <taxon>Hypocreales</taxon>
        <taxon>Nectriaceae</taxon>
        <taxon>Fusarium</taxon>
        <taxon>Fusarium solani species complex</taxon>
    </lineage>
</organism>
<gene>
    <name evidence="2" type="ORF">CEP51_015943</name>
</gene>